<dbReference type="PANTHER" id="PTHR34310">
    <property type="entry name" value="DUF427 DOMAIN PROTEIN (AFU_ORTHOLOGUE AFUA_3G02220)"/>
    <property type="match status" value="1"/>
</dbReference>
<evidence type="ECO:0000259" key="1">
    <source>
        <dbReference type="Pfam" id="PF04248"/>
    </source>
</evidence>
<accession>A0A849L199</accession>
<feature type="domain" description="DUF427" evidence="1">
    <location>
        <begin position="15"/>
        <end position="104"/>
    </location>
</feature>
<gene>
    <name evidence="2" type="ORF">HMH01_06185</name>
</gene>
<proteinExistence type="predicted"/>
<organism evidence="2 3">
    <name type="scientific">Halovulum dunhuangense</name>
    <dbReference type="NCBI Taxonomy" id="1505036"/>
    <lineage>
        <taxon>Bacteria</taxon>
        <taxon>Pseudomonadati</taxon>
        <taxon>Pseudomonadota</taxon>
        <taxon>Alphaproteobacteria</taxon>
        <taxon>Rhodobacterales</taxon>
        <taxon>Paracoccaceae</taxon>
        <taxon>Halovulum</taxon>
    </lineage>
</organism>
<dbReference type="Pfam" id="PF04248">
    <property type="entry name" value="NTP_transf_9"/>
    <property type="match status" value="1"/>
</dbReference>
<comment type="caution">
    <text evidence="2">The sequence shown here is derived from an EMBL/GenBank/DDBJ whole genome shotgun (WGS) entry which is preliminary data.</text>
</comment>
<dbReference type="Proteomes" id="UP000572377">
    <property type="component" value="Unassembled WGS sequence"/>
</dbReference>
<dbReference type="InterPro" id="IPR007361">
    <property type="entry name" value="DUF427"/>
</dbReference>
<keyword evidence="3" id="KW-1185">Reference proteome</keyword>
<dbReference type="AlphaFoldDB" id="A0A849L199"/>
<dbReference type="InterPro" id="IPR038694">
    <property type="entry name" value="DUF427_sf"/>
</dbReference>
<dbReference type="EMBL" id="JABFBC010000001">
    <property type="protein sequence ID" value="NNU80025.1"/>
    <property type="molecule type" value="Genomic_DNA"/>
</dbReference>
<sequence>MSSTITIAKAPGKWVVRAGGAVIGETENALELIEEGVSPVIYFPRDDIEMAFLEPSETVSVSPEKGRAMHYAVVAKSGAIPDIAWSYEEPSEATERVRGYIAFRTGEKVAVEQI</sequence>
<protein>
    <submittedName>
        <fullName evidence="2">DUF427 domain-containing protein</fullName>
    </submittedName>
</protein>
<dbReference type="PANTHER" id="PTHR34310:SF9">
    <property type="entry name" value="BLR5716 PROTEIN"/>
    <property type="match status" value="1"/>
</dbReference>
<reference evidence="2 3" key="1">
    <citation type="submission" date="2020-05" db="EMBL/GenBank/DDBJ databases">
        <title>Gimesia benthica sp. nov., a novel planctomycete isolated from a deep-sea water sample of the Northwest Indian Ocean.</title>
        <authorList>
            <person name="Wang J."/>
            <person name="Ruan C."/>
            <person name="Song L."/>
            <person name="Zhu Y."/>
            <person name="Li A."/>
            <person name="Zheng X."/>
            <person name="Wang L."/>
            <person name="Lu Z."/>
            <person name="Huang Y."/>
            <person name="Du W."/>
            <person name="Zhou Y."/>
            <person name="Huang L."/>
            <person name="Dai X."/>
        </authorList>
    </citation>
    <scope>NUCLEOTIDE SEQUENCE [LARGE SCALE GENOMIC DNA]</scope>
    <source>
        <strain evidence="2 3">YYQ-30</strain>
    </source>
</reference>
<evidence type="ECO:0000313" key="3">
    <source>
        <dbReference type="Proteomes" id="UP000572377"/>
    </source>
</evidence>
<name>A0A849L199_9RHOB</name>
<evidence type="ECO:0000313" key="2">
    <source>
        <dbReference type="EMBL" id="NNU80025.1"/>
    </source>
</evidence>
<dbReference type="Gene3D" id="2.170.150.40">
    <property type="entry name" value="Domain of unknown function (DUF427)"/>
    <property type="match status" value="1"/>
</dbReference>